<dbReference type="SUPFAM" id="SSF103612">
    <property type="entry name" value="SBT domain"/>
    <property type="match status" value="1"/>
</dbReference>
<dbReference type="OrthoDB" id="514967at2759"/>
<evidence type="ECO:0000313" key="14">
    <source>
        <dbReference type="Proteomes" id="UP000231279"/>
    </source>
</evidence>
<dbReference type="GO" id="GO:0003677">
    <property type="term" value="F:DNA binding"/>
    <property type="evidence" value="ECO:0007669"/>
    <property type="project" value="UniProtKB-KW"/>
</dbReference>
<protein>
    <recommendedName>
        <fullName evidence="12">SBP-type domain-containing protein</fullName>
    </recommendedName>
</protein>
<evidence type="ECO:0000256" key="3">
    <source>
        <dbReference type="ARBA" id="ARBA00022771"/>
    </source>
</evidence>
<evidence type="ECO:0000256" key="5">
    <source>
        <dbReference type="ARBA" id="ARBA00023015"/>
    </source>
</evidence>
<dbReference type="PANTHER" id="PTHR31251:SF207">
    <property type="entry name" value="SQUAMOSA PROMOTER-BINDING-LIKE PROTEIN 13A-RELATED"/>
    <property type="match status" value="1"/>
</dbReference>
<dbReference type="InterPro" id="IPR044817">
    <property type="entry name" value="SBP-like"/>
</dbReference>
<reference evidence="14" key="1">
    <citation type="journal article" date="2018" name="Gigascience">
        <title>Genome assembly of the Pink Ipe (Handroanthus impetiginosus, Bignoniaceae), a highly valued, ecologically keystone Neotropical timber forest tree.</title>
        <authorList>
            <person name="Silva-Junior O.B."/>
            <person name="Grattapaglia D."/>
            <person name="Novaes E."/>
            <person name="Collevatti R.G."/>
        </authorList>
    </citation>
    <scope>NUCLEOTIDE SEQUENCE [LARGE SCALE GENOMIC DNA]</scope>
    <source>
        <strain evidence="14">cv. UFG-1</strain>
    </source>
</reference>
<feature type="region of interest" description="Disordered" evidence="11">
    <location>
        <begin position="89"/>
        <end position="110"/>
    </location>
</feature>
<dbReference type="InterPro" id="IPR036893">
    <property type="entry name" value="SBP_sf"/>
</dbReference>
<name>A0A2G9FXF5_9LAMI</name>
<keyword evidence="7" id="KW-0804">Transcription</keyword>
<feature type="compositionally biased region" description="Polar residues" evidence="11">
    <location>
        <begin position="303"/>
        <end position="317"/>
    </location>
</feature>
<keyword evidence="4" id="KW-0862">Zinc</keyword>
<evidence type="ECO:0000313" key="13">
    <source>
        <dbReference type="EMBL" id="PIM97737.1"/>
    </source>
</evidence>
<dbReference type="GO" id="GO:0008270">
    <property type="term" value="F:zinc ion binding"/>
    <property type="evidence" value="ECO:0007669"/>
    <property type="project" value="UniProtKB-KW"/>
</dbReference>
<dbReference type="GO" id="GO:0005634">
    <property type="term" value="C:nucleus"/>
    <property type="evidence" value="ECO:0007669"/>
    <property type="project" value="UniProtKB-SubCell"/>
</dbReference>
<evidence type="ECO:0000256" key="6">
    <source>
        <dbReference type="ARBA" id="ARBA00023125"/>
    </source>
</evidence>
<feature type="domain" description="SBP-type" evidence="12">
    <location>
        <begin position="22"/>
        <end position="99"/>
    </location>
</feature>
<keyword evidence="5" id="KW-0805">Transcription regulation</keyword>
<dbReference type="FunFam" id="4.10.1100.10:FF:000001">
    <property type="entry name" value="Squamosa promoter-binding-like protein 14"/>
    <property type="match status" value="1"/>
</dbReference>
<dbReference type="Gene3D" id="4.10.1100.10">
    <property type="entry name" value="Transcription factor, SBP-box domain"/>
    <property type="match status" value="1"/>
</dbReference>
<proteinExistence type="predicted"/>
<keyword evidence="3 10" id="KW-0863">Zinc-finger</keyword>
<keyword evidence="2" id="KW-0479">Metal-binding</keyword>
<evidence type="ECO:0000256" key="1">
    <source>
        <dbReference type="ARBA" id="ARBA00004123"/>
    </source>
</evidence>
<keyword evidence="8" id="KW-0539">Nucleus</keyword>
<dbReference type="Proteomes" id="UP000231279">
    <property type="component" value="Unassembled WGS sequence"/>
</dbReference>
<evidence type="ECO:0000256" key="10">
    <source>
        <dbReference type="PROSITE-ProRule" id="PRU00470"/>
    </source>
</evidence>
<keyword evidence="14" id="KW-1185">Reference proteome</keyword>
<dbReference type="PROSITE" id="PS51141">
    <property type="entry name" value="ZF_SBP"/>
    <property type="match status" value="1"/>
</dbReference>
<dbReference type="InterPro" id="IPR004333">
    <property type="entry name" value="SBP_dom"/>
</dbReference>
<evidence type="ECO:0000259" key="12">
    <source>
        <dbReference type="PROSITE" id="PS51141"/>
    </source>
</evidence>
<sequence>MESSSFSGSSKRAKAPGNFTPVAHCLVDGCNADLSLCRDYHRRHKVCEIHSKTPVVTIGGREQRFCQQCSRFHSLVEFDEGKRSCRKRLDGHNRRRRKPQPNDSLSRNSGLVFSSQQGVGGATLLSFSSPQILPSAVVSSSWPGVVKSENDHMVLYSNNQQQQLNYIEGQNSFPECSVHSYNGANQLQFIQSSDGSICPNAASGSSKIIFSDGLNQVVDSGRALSLLSSAAPPPPVTREFGLNHESAQSSVHNLHYAGLAQYPFHQESKAVISARDSPHGSSAGASTLHFPEMFQHGTDHEGSSTSGAHQTLTFMWE</sequence>
<evidence type="ECO:0000256" key="9">
    <source>
        <dbReference type="ARBA" id="ARBA00056472"/>
    </source>
</evidence>
<organism evidence="13 14">
    <name type="scientific">Handroanthus impetiginosus</name>
    <dbReference type="NCBI Taxonomy" id="429701"/>
    <lineage>
        <taxon>Eukaryota</taxon>
        <taxon>Viridiplantae</taxon>
        <taxon>Streptophyta</taxon>
        <taxon>Embryophyta</taxon>
        <taxon>Tracheophyta</taxon>
        <taxon>Spermatophyta</taxon>
        <taxon>Magnoliopsida</taxon>
        <taxon>eudicotyledons</taxon>
        <taxon>Gunneridae</taxon>
        <taxon>Pentapetalae</taxon>
        <taxon>asterids</taxon>
        <taxon>lamiids</taxon>
        <taxon>Lamiales</taxon>
        <taxon>Bignoniaceae</taxon>
        <taxon>Crescentiina</taxon>
        <taxon>Tabebuia alliance</taxon>
        <taxon>Handroanthus</taxon>
    </lineage>
</organism>
<keyword evidence="6" id="KW-0238">DNA-binding</keyword>
<dbReference type="Pfam" id="PF03110">
    <property type="entry name" value="SBP"/>
    <property type="match status" value="1"/>
</dbReference>
<evidence type="ECO:0000256" key="7">
    <source>
        <dbReference type="ARBA" id="ARBA00023163"/>
    </source>
</evidence>
<evidence type="ECO:0000256" key="8">
    <source>
        <dbReference type="ARBA" id="ARBA00023242"/>
    </source>
</evidence>
<evidence type="ECO:0000256" key="11">
    <source>
        <dbReference type="SAM" id="MobiDB-lite"/>
    </source>
</evidence>
<gene>
    <name evidence="13" type="ORF">CDL12_29790</name>
</gene>
<comment type="subcellular location">
    <subcellularLocation>
        <location evidence="1">Nucleus</location>
    </subcellularLocation>
</comment>
<dbReference type="PANTHER" id="PTHR31251">
    <property type="entry name" value="SQUAMOSA PROMOTER-BINDING-LIKE PROTEIN 4"/>
    <property type="match status" value="1"/>
</dbReference>
<comment type="function">
    <text evidence="9">Probable transcriptional factor. Binds to the promoter of the SQUAMOSA gene.</text>
</comment>
<evidence type="ECO:0000256" key="4">
    <source>
        <dbReference type="ARBA" id="ARBA00022833"/>
    </source>
</evidence>
<evidence type="ECO:0000256" key="2">
    <source>
        <dbReference type="ARBA" id="ARBA00022723"/>
    </source>
</evidence>
<feature type="region of interest" description="Disordered" evidence="11">
    <location>
        <begin position="298"/>
        <end position="317"/>
    </location>
</feature>
<dbReference type="STRING" id="429701.A0A2G9FXF5"/>
<dbReference type="AlphaFoldDB" id="A0A2G9FXF5"/>
<dbReference type="EMBL" id="NKXS01009184">
    <property type="protein sequence ID" value="PIM97737.1"/>
    <property type="molecule type" value="Genomic_DNA"/>
</dbReference>
<accession>A0A2G9FXF5</accession>
<feature type="compositionally biased region" description="Polar residues" evidence="11">
    <location>
        <begin position="101"/>
        <end position="110"/>
    </location>
</feature>
<comment type="caution">
    <text evidence="13">The sequence shown here is derived from an EMBL/GenBank/DDBJ whole genome shotgun (WGS) entry which is preliminary data.</text>
</comment>